<dbReference type="AlphaFoldDB" id="A0AAU7ARH1"/>
<reference evidence="1" key="1">
    <citation type="submission" date="2022-12" db="EMBL/GenBank/DDBJ databases">
        <title>Paraconexibacter alkalitolerans sp. nov. and Baekduia alba sp. nov., isolated from soil and emended description of the genera Paraconexibacter (Chun et al., 2020) and Baekduia (An et al., 2020).</title>
        <authorList>
            <person name="Vieira S."/>
            <person name="Huber K.J."/>
            <person name="Geppert A."/>
            <person name="Wolf J."/>
            <person name="Neumann-Schaal M."/>
            <person name="Muesken M."/>
            <person name="Overmann J."/>
        </authorList>
    </citation>
    <scope>NUCLEOTIDE SEQUENCE</scope>
    <source>
        <strain evidence="1">AEG42_29</strain>
    </source>
</reference>
<evidence type="ECO:0008006" key="2">
    <source>
        <dbReference type="Google" id="ProtNLM"/>
    </source>
</evidence>
<proteinExistence type="predicted"/>
<dbReference type="EMBL" id="CP114014">
    <property type="protein sequence ID" value="XAY04183.1"/>
    <property type="molecule type" value="Genomic_DNA"/>
</dbReference>
<evidence type="ECO:0000313" key="1">
    <source>
        <dbReference type="EMBL" id="XAY04183.1"/>
    </source>
</evidence>
<accession>A0AAU7ARH1</accession>
<name>A0AAU7ARH1_9ACTN</name>
<organism evidence="1">
    <name type="scientific">Paraconexibacter sp. AEG42_29</name>
    <dbReference type="NCBI Taxonomy" id="2997339"/>
    <lineage>
        <taxon>Bacteria</taxon>
        <taxon>Bacillati</taxon>
        <taxon>Actinomycetota</taxon>
        <taxon>Thermoleophilia</taxon>
        <taxon>Solirubrobacterales</taxon>
        <taxon>Paraconexibacteraceae</taxon>
        <taxon>Paraconexibacter</taxon>
    </lineage>
</organism>
<dbReference type="RefSeq" id="WP_354700727.1">
    <property type="nucleotide sequence ID" value="NZ_CP114014.1"/>
</dbReference>
<sequence>MRGGDRRRPGGDALRERLGWRWHVPAAGPSGEDGVTLDVDAYLADRGDAVARILALLEATAGRAPRLGCFGLHEWAMVYRSQPDDRRHERWPLRLGRDATDAVVARSGVRCTHFDAFRFFTDAARPLNEQPLDRAGQVDVEQPGCLHATMDLYKWAYKLGPAAPSNLTADCFLLAREVRELDMRASPYDLRALGLEPVAIETADGRADYVSRQRAFTERGQVLRARLIEVCRELLQDVGDRLPSPADRAPSPS</sequence>
<gene>
    <name evidence="1" type="ORF">DSM112329_01013</name>
</gene>
<dbReference type="KEGG" id="parq:DSM112329_01013"/>
<protein>
    <recommendedName>
        <fullName evidence="2">3-methyladenine DNA glycosylase</fullName>
    </recommendedName>
</protein>